<dbReference type="Proteomes" id="UP000041254">
    <property type="component" value="Unassembled WGS sequence"/>
</dbReference>
<dbReference type="Gene3D" id="3.40.50.150">
    <property type="entry name" value="Vaccinia Virus protein VP39"/>
    <property type="match status" value="1"/>
</dbReference>
<evidence type="ECO:0000313" key="3">
    <source>
        <dbReference type="EMBL" id="CEL92028.1"/>
    </source>
</evidence>
<proteinExistence type="predicted"/>
<protein>
    <recommendedName>
        <fullName evidence="5">Methyltransferase domain-containing protein</fullName>
    </recommendedName>
</protein>
<dbReference type="InterPro" id="IPR029063">
    <property type="entry name" value="SAM-dependent_MTases_sf"/>
</dbReference>
<evidence type="ECO:0008006" key="5">
    <source>
        <dbReference type="Google" id="ProtNLM"/>
    </source>
</evidence>
<reference evidence="3 4" key="1">
    <citation type="submission" date="2014-11" db="EMBL/GenBank/DDBJ databases">
        <authorList>
            <person name="Zhu J."/>
            <person name="Qi W."/>
            <person name="Song R."/>
        </authorList>
    </citation>
    <scope>NUCLEOTIDE SEQUENCE [LARGE SCALE GENOMIC DNA]</scope>
</reference>
<keyword evidence="2" id="KW-0732">Signal</keyword>
<dbReference type="VEuPathDB" id="CryptoDB:Vbra_6766"/>
<dbReference type="PhylomeDB" id="A0A0G4E8F8"/>
<feature type="compositionally biased region" description="Polar residues" evidence="1">
    <location>
        <begin position="127"/>
        <end position="140"/>
    </location>
</feature>
<name>A0A0G4E8F8_VITBC</name>
<sequence length="409" mass="46029">MRRFNFAAALLVGLSTLRQPLLVAQRNYDRQMAVAAHELGAQQISSVQLQLQLNHTAAHELNTAAARLIRTAATSFDNAHRMFKLCADQNVCDVPYSFAEAAMAHMNTTRLENAQKPMKEAGGYTQDGETAGNTSSSSQEPGDLLYQFIAEHLDKALKQRGRSDATSWGTVLDAGTGMDSLTWLVAQQKKTAKLVAVTADPSRAEDLQQQFKDKLRPQDEILLGNWDDSTFLSNFQADVIVAGYLIGAIDGFSPYFQDRILSRHVQHLKPGGWLYVVGLEPFSNSESTSKADKLLQQVARVRDACILLAGHRCYREYPQDWVHRQLQQVNCRIDASERWPNVYSSRQVERQIQVGRDKLPFFPDTQLADEMAKYLDQLSQETREVFSNDQKHTFGFDYVVCAEYQPESS</sequence>
<accession>A0A0G4E8F8</accession>
<feature type="signal peptide" evidence="2">
    <location>
        <begin position="1"/>
        <end position="24"/>
    </location>
</feature>
<dbReference type="CDD" id="cd02440">
    <property type="entry name" value="AdoMet_MTases"/>
    <property type="match status" value="1"/>
</dbReference>
<dbReference type="EMBL" id="CDMY01000040">
    <property type="protein sequence ID" value="CEL92028.1"/>
    <property type="molecule type" value="Genomic_DNA"/>
</dbReference>
<keyword evidence="4" id="KW-1185">Reference proteome</keyword>
<dbReference type="InParanoid" id="A0A0G4E8F8"/>
<dbReference type="OrthoDB" id="429136at2759"/>
<organism evidence="3 4">
    <name type="scientific">Vitrella brassicaformis (strain CCMP3155)</name>
    <dbReference type="NCBI Taxonomy" id="1169540"/>
    <lineage>
        <taxon>Eukaryota</taxon>
        <taxon>Sar</taxon>
        <taxon>Alveolata</taxon>
        <taxon>Colpodellida</taxon>
        <taxon>Vitrellaceae</taxon>
        <taxon>Vitrella</taxon>
    </lineage>
</organism>
<evidence type="ECO:0000313" key="4">
    <source>
        <dbReference type="Proteomes" id="UP000041254"/>
    </source>
</evidence>
<dbReference type="AlphaFoldDB" id="A0A0G4E8F8"/>
<feature type="chain" id="PRO_5005186992" description="Methyltransferase domain-containing protein" evidence="2">
    <location>
        <begin position="25"/>
        <end position="409"/>
    </location>
</feature>
<evidence type="ECO:0000256" key="2">
    <source>
        <dbReference type="SAM" id="SignalP"/>
    </source>
</evidence>
<gene>
    <name evidence="3" type="ORF">Vbra_6766</name>
</gene>
<dbReference type="SUPFAM" id="SSF53335">
    <property type="entry name" value="S-adenosyl-L-methionine-dependent methyltransferases"/>
    <property type="match status" value="1"/>
</dbReference>
<feature type="region of interest" description="Disordered" evidence="1">
    <location>
        <begin position="120"/>
        <end position="140"/>
    </location>
</feature>
<evidence type="ECO:0000256" key="1">
    <source>
        <dbReference type="SAM" id="MobiDB-lite"/>
    </source>
</evidence>